<accession>A0A413V2J0</accession>
<evidence type="ECO:0000313" key="4">
    <source>
        <dbReference type="Proteomes" id="UP000284379"/>
    </source>
</evidence>
<protein>
    <submittedName>
        <fullName evidence="3">ISAs1 family transposase</fullName>
    </submittedName>
</protein>
<dbReference type="Pfam" id="PF13808">
    <property type="entry name" value="DDE_Tnp_1_assoc"/>
    <property type="match status" value="1"/>
</dbReference>
<sequence length="383" mass="43724">MKIGIIDICKQIEDPRMDRKKLHKMETIIYVSIAAVICGAQSWNEIEEFGHAKFDFFKSRIPDLEVIPSHDTFNRFFSIIKPSYFELIFRNWVKQVCQEIKGVVAIDGKLMRGPSKCNDEHTTGKEGFKLWMVSAWSAANGISLGQVKVDDKSNEITAVPLLIHALDLDDCIVTIDAMGCQLEITKAIIERNSNYIIALKKNQKSSYELAKKIIDGYENRNVILNRVTRHTSESTGHGRLETRVCTVVSYGPVMEPMFKDKFAGLRSIVGMKSERIILATGERTEETRYYITSLENTNPEEIANAIRQHWSIENNLHWQLDVTFREDYSKKVQNAARNFSAVTKMALTILKNDKVTKGSMNLKRLKAGWDEKYLSTLLQDSAF</sequence>
<dbReference type="InterPro" id="IPR051698">
    <property type="entry name" value="Transposase_11-like"/>
</dbReference>
<comment type="caution">
    <text evidence="3">The sequence shown here is derived from an EMBL/GenBank/DDBJ whole genome shotgun (WGS) entry which is preliminary data.</text>
</comment>
<dbReference type="InterPro" id="IPR032806">
    <property type="entry name" value="YbfD_N"/>
</dbReference>
<dbReference type="PANTHER" id="PTHR30298:SF0">
    <property type="entry name" value="PROTEIN YBFL-RELATED"/>
    <property type="match status" value="1"/>
</dbReference>
<dbReference type="RefSeq" id="WP_007482973.1">
    <property type="nucleotide sequence ID" value="NZ_CABJFV010000049.1"/>
</dbReference>
<dbReference type="GO" id="GO:0003677">
    <property type="term" value="F:DNA binding"/>
    <property type="evidence" value="ECO:0007669"/>
    <property type="project" value="InterPro"/>
</dbReference>
<dbReference type="PANTHER" id="PTHR30298">
    <property type="entry name" value="H REPEAT-ASSOCIATED PREDICTED TRANSPOSASE"/>
    <property type="match status" value="1"/>
</dbReference>
<dbReference type="EMBL" id="QSGO01000049">
    <property type="protein sequence ID" value="RHB27815.1"/>
    <property type="molecule type" value="Genomic_DNA"/>
</dbReference>
<dbReference type="Pfam" id="PF01609">
    <property type="entry name" value="DDE_Tnp_1"/>
    <property type="match status" value="1"/>
</dbReference>
<name>A0A413V2J0_9BACE</name>
<feature type="domain" description="Transposase IS4-like" evidence="1">
    <location>
        <begin position="102"/>
        <end position="339"/>
    </location>
</feature>
<gene>
    <name evidence="3" type="ORF">DW888_21060</name>
</gene>
<dbReference type="GO" id="GO:0006313">
    <property type="term" value="P:DNA transposition"/>
    <property type="evidence" value="ECO:0007669"/>
    <property type="project" value="InterPro"/>
</dbReference>
<reference evidence="3 4" key="1">
    <citation type="submission" date="2018-08" db="EMBL/GenBank/DDBJ databases">
        <title>A genome reference for cultivated species of the human gut microbiota.</title>
        <authorList>
            <person name="Zou Y."/>
            <person name="Xue W."/>
            <person name="Luo G."/>
        </authorList>
    </citation>
    <scope>NUCLEOTIDE SEQUENCE [LARGE SCALE GENOMIC DNA]</scope>
    <source>
        <strain evidence="3 4">AM40-30BH</strain>
    </source>
</reference>
<dbReference type="AlphaFoldDB" id="A0A413V2J0"/>
<dbReference type="GeneID" id="69504628"/>
<evidence type="ECO:0000259" key="2">
    <source>
        <dbReference type="Pfam" id="PF13808"/>
    </source>
</evidence>
<organism evidence="3 4">
    <name type="scientific">Bacteroides nordii</name>
    <dbReference type="NCBI Taxonomy" id="291645"/>
    <lineage>
        <taxon>Bacteria</taxon>
        <taxon>Pseudomonadati</taxon>
        <taxon>Bacteroidota</taxon>
        <taxon>Bacteroidia</taxon>
        <taxon>Bacteroidales</taxon>
        <taxon>Bacteroidaceae</taxon>
        <taxon>Bacteroides</taxon>
    </lineage>
</organism>
<proteinExistence type="predicted"/>
<dbReference type="NCBIfam" id="NF033564">
    <property type="entry name" value="transpos_ISAs1"/>
    <property type="match status" value="1"/>
</dbReference>
<feature type="domain" description="H repeat-associated protein N-terminal" evidence="2">
    <location>
        <begin position="10"/>
        <end position="93"/>
    </location>
</feature>
<dbReference type="InterPro" id="IPR002559">
    <property type="entry name" value="Transposase_11"/>
</dbReference>
<dbReference type="Proteomes" id="UP000284379">
    <property type="component" value="Unassembled WGS sequence"/>
</dbReference>
<dbReference type="InterPro" id="IPR047647">
    <property type="entry name" value="ISAs1_transpos"/>
</dbReference>
<dbReference type="GO" id="GO:0004803">
    <property type="term" value="F:transposase activity"/>
    <property type="evidence" value="ECO:0007669"/>
    <property type="project" value="InterPro"/>
</dbReference>
<evidence type="ECO:0000259" key="1">
    <source>
        <dbReference type="Pfam" id="PF01609"/>
    </source>
</evidence>
<evidence type="ECO:0000313" key="3">
    <source>
        <dbReference type="EMBL" id="RHB27815.1"/>
    </source>
</evidence>